<accession>A0A9W4KGZ2</accession>
<dbReference type="InterPro" id="IPR012132">
    <property type="entry name" value="GMC_OxRdtase"/>
</dbReference>
<dbReference type="GO" id="GO:0016491">
    <property type="term" value="F:oxidoreductase activity"/>
    <property type="evidence" value="ECO:0007669"/>
    <property type="project" value="TreeGrafter"/>
</dbReference>
<sequence length="77" mass="8412">MMHRYSLPPQFDYIIIGGGTAGLIVASRLTEDAETSVLLIEAGSDRIGDSRIDTGLVTSLYGDNDLDWNFLCGPKFM</sequence>
<proteinExistence type="inferred from homology"/>
<comment type="similarity">
    <text evidence="2">Belongs to the GMC oxidoreductase family.</text>
</comment>
<dbReference type="PANTHER" id="PTHR11552">
    <property type="entry name" value="GLUCOSE-METHANOL-CHOLINE GMC OXIDOREDUCTASE"/>
    <property type="match status" value="1"/>
</dbReference>
<comment type="caution">
    <text evidence="4">The sequence shown here is derived from an EMBL/GenBank/DDBJ whole genome shotgun (WGS) entry which is preliminary data.</text>
</comment>
<dbReference type="GO" id="GO:0050660">
    <property type="term" value="F:flavin adenine dinucleotide binding"/>
    <property type="evidence" value="ECO:0007669"/>
    <property type="project" value="InterPro"/>
</dbReference>
<dbReference type="OrthoDB" id="4367626at2759"/>
<evidence type="ECO:0008006" key="6">
    <source>
        <dbReference type="Google" id="ProtNLM"/>
    </source>
</evidence>
<gene>
    <name evidence="4" type="ORF">PEGY_LOCUS5420</name>
</gene>
<keyword evidence="5" id="KW-1185">Reference proteome</keyword>
<protein>
    <recommendedName>
        <fullName evidence="6">Glucose-methanol-choline oxidoreductase N-terminal domain-containing protein</fullName>
    </recommendedName>
</protein>
<dbReference type="Gene3D" id="3.30.560.10">
    <property type="entry name" value="Glucose Oxidase, domain 3"/>
    <property type="match status" value="1"/>
</dbReference>
<dbReference type="SUPFAM" id="SSF51905">
    <property type="entry name" value="FAD/NAD(P)-binding domain"/>
    <property type="match status" value="1"/>
</dbReference>
<dbReference type="Proteomes" id="UP001154252">
    <property type="component" value="Unassembled WGS sequence"/>
</dbReference>
<name>A0A9W4KGZ2_9EURO</name>
<evidence type="ECO:0000256" key="3">
    <source>
        <dbReference type="ARBA" id="ARBA00022512"/>
    </source>
</evidence>
<dbReference type="EMBL" id="CAJVRC010000863">
    <property type="protein sequence ID" value="CAG8898815.1"/>
    <property type="molecule type" value="Genomic_DNA"/>
</dbReference>
<dbReference type="PANTHER" id="PTHR11552:SF210">
    <property type="entry name" value="GLUCOSE-METHANOL-CHOLINE OXIDOREDUCTASE N-TERMINAL DOMAIN-CONTAINING PROTEIN-RELATED"/>
    <property type="match status" value="1"/>
</dbReference>
<organism evidence="4 5">
    <name type="scientific">Penicillium egyptiacum</name>
    <dbReference type="NCBI Taxonomy" id="1303716"/>
    <lineage>
        <taxon>Eukaryota</taxon>
        <taxon>Fungi</taxon>
        <taxon>Dikarya</taxon>
        <taxon>Ascomycota</taxon>
        <taxon>Pezizomycotina</taxon>
        <taxon>Eurotiomycetes</taxon>
        <taxon>Eurotiomycetidae</taxon>
        <taxon>Eurotiales</taxon>
        <taxon>Aspergillaceae</taxon>
        <taxon>Penicillium</taxon>
    </lineage>
</organism>
<evidence type="ECO:0000256" key="2">
    <source>
        <dbReference type="ARBA" id="ARBA00010790"/>
    </source>
</evidence>
<evidence type="ECO:0000256" key="1">
    <source>
        <dbReference type="ARBA" id="ARBA00004191"/>
    </source>
</evidence>
<evidence type="ECO:0000313" key="4">
    <source>
        <dbReference type="EMBL" id="CAG8898815.1"/>
    </source>
</evidence>
<comment type="subcellular location">
    <subcellularLocation>
        <location evidence="1">Secreted</location>
        <location evidence="1">Cell wall</location>
    </subcellularLocation>
</comment>
<dbReference type="Gene3D" id="3.50.50.60">
    <property type="entry name" value="FAD/NAD(P)-binding domain"/>
    <property type="match status" value="1"/>
</dbReference>
<evidence type="ECO:0000313" key="5">
    <source>
        <dbReference type="Proteomes" id="UP001154252"/>
    </source>
</evidence>
<dbReference type="Pfam" id="PF05834">
    <property type="entry name" value="Lycopene_cycl"/>
    <property type="match status" value="1"/>
</dbReference>
<dbReference type="AlphaFoldDB" id="A0A9W4KGZ2"/>
<keyword evidence="3" id="KW-0134">Cell wall</keyword>
<keyword evidence="3" id="KW-0964">Secreted</keyword>
<dbReference type="InterPro" id="IPR036188">
    <property type="entry name" value="FAD/NAD-bd_sf"/>
</dbReference>
<reference evidence="4" key="1">
    <citation type="submission" date="2021-07" db="EMBL/GenBank/DDBJ databases">
        <authorList>
            <person name="Branca A.L. A."/>
        </authorList>
    </citation>
    <scope>NUCLEOTIDE SEQUENCE</scope>
</reference>